<dbReference type="Proteomes" id="UP001056455">
    <property type="component" value="Chromosome"/>
</dbReference>
<dbReference type="RefSeq" id="WP_252595039.1">
    <property type="nucleotide sequence ID" value="NZ_CP099489.1"/>
</dbReference>
<dbReference type="InterPro" id="IPR029069">
    <property type="entry name" value="HotDog_dom_sf"/>
</dbReference>
<protein>
    <recommendedName>
        <fullName evidence="3">Acyl dehydratase</fullName>
    </recommendedName>
</protein>
<reference evidence="1" key="1">
    <citation type="submission" date="2022-06" db="EMBL/GenBank/DDBJ databases">
        <title>Ornithinimicrobium HY1793.</title>
        <authorList>
            <person name="Huang Y."/>
        </authorList>
    </citation>
    <scope>NUCLEOTIDE SEQUENCE</scope>
    <source>
        <strain evidence="1">HY1793</strain>
    </source>
</reference>
<dbReference type="SUPFAM" id="SSF54637">
    <property type="entry name" value="Thioesterase/thiol ester dehydrase-isomerase"/>
    <property type="match status" value="1"/>
</dbReference>
<proteinExistence type="predicted"/>
<evidence type="ECO:0008006" key="3">
    <source>
        <dbReference type="Google" id="ProtNLM"/>
    </source>
</evidence>
<evidence type="ECO:0000313" key="2">
    <source>
        <dbReference type="Proteomes" id="UP001056455"/>
    </source>
</evidence>
<accession>A0ABY4YXM3</accession>
<organism evidence="1 2">
    <name type="scientific">Ornithinimicrobium faecis</name>
    <dbReference type="NCBI Taxonomy" id="2934158"/>
    <lineage>
        <taxon>Bacteria</taxon>
        <taxon>Bacillati</taxon>
        <taxon>Actinomycetota</taxon>
        <taxon>Actinomycetes</taxon>
        <taxon>Micrococcales</taxon>
        <taxon>Ornithinimicrobiaceae</taxon>
        <taxon>Ornithinimicrobium</taxon>
    </lineage>
</organism>
<name>A0ABY4YXM3_9MICO</name>
<dbReference type="EMBL" id="CP099489">
    <property type="protein sequence ID" value="USQ81523.1"/>
    <property type="molecule type" value="Genomic_DNA"/>
</dbReference>
<dbReference type="Gene3D" id="3.10.129.10">
    <property type="entry name" value="Hotdog Thioesterase"/>
    <property type="match status" value="1"/>
</dbReference>
<sequence length="155" mass="17463">MSTEQTLDDIQGLTGQSETSAWLQIDESHLKDFGRASYLEPDRVDLTPSRNHAMGPTLVDGFLMLSLLVYFDFSSQLFRTPGGYAFNYGLDRVRFTKPVFVGDGVRLKRTVVDVVRKSPTRLLVTLDCELEMQSTGETAMVARWLYMIVDGQGEE</sequence>
<gene>
    <name evidence="1" type="ORF">NF556_07705</name>
</gene>
<evidence type="ECO:0000313" key="1">
    <source>
        <dbReference type="EMBL" id="USQ81523.1"/>
    </source>
</evidence>
<keyword evidence="2" id="KW-1185">Reference proteome</keyword>